<dbReference type="InterPro" id="IPR050482">
    <property type="entry name" value="Sensor_HK_TwoCompSys"/>
</dbReference>
<evidence type="ECO:0000256" key="11">
    <source>
        <dbReference type="ARBA" id="ARBA00023136"/>
    </source>
</evidence>
<dbReference type="Pfam" id="PF07730">
    <property type="entry name" value="HisKA_3"/>
    <property type="match status" value="1"/>
</dbReference>
<keyword evidence="7" id="KW-0547">Nucleotide-binding</keyword>
<feature type="transmembrane region" description="Helical" evidence="13">
    <location>
        <begin position="18"/>
        <end position="42"/>
    </location>
</feature>
<keyword evidence="5" id="KW-0597">Phosphoprotein</keyword>
<dbReference type="GO" id="GO:0000155">
    <property type="term" value="F:phosphorelay sensor kinase activity"/>
    <property type="evidence" value="ECO:0007669"/>
    <property type="project" value="InterPro"/>
</dbReference>
<keyword evidence="9" id="KW-0067">ATP-binding</keyword>
<evidence type="ECO:0000259" key="15">
    <source>
        <dbReference type="PROSITE" id="PS50885"/>
    </source>
</evidence>
<dbReference type="Pfam" id="PF00672">
    <property type="entry name" value="HAMP"/>
    <property type="match status" value="1"/>
</dbReference>
<keyword evidence="8 16" id="KW-0418">Kinase</keyword>
<feature type="domain" description="Histidine kinase" evidence="14">
    <location>
        <begin position="283"/>
        <end position="475"/>
    </location>
</feature>
<keyword evidence="11 13" id="KW-0472">Membrane</keyword>
<evidence type="ECO:0000313" key="16">
    <source>
        <dbReference type="EMBL" id="MBB3126821.1"/>
    </source>
</evidence>
<feature type="domain" description="HAMP" evidence="15">
    <location>
        <begin position="218"/>
        <end position="270"/>
    </location>
</feature>
<evidence type="ECO:0000256" key="7">
    <source>
        <dbReference type="ARBA" id="ARBA00022741"/>
    </source>
</evidence>
<dbReference type="PANTHER" id="PTHR24421">
    <property type="entry name" value="NITRATE/NITRITE SENSOR PROTEIN NARX-RELATED"/>
    <property type="match status" value="1"/>
</dbReference>
<name>A0A839TJH1_9BACL</name>
<feature type="coiled-coil region" evidence="12">
    <location>
        <begin position="261"/>
        <end position="295"/>
    </location>
</feature>
<dbReference type="InterPro" id="IPR003660">
    <property type="entry name" value="HAMP_dom"/>
</dbReference>
<keyword evidence="13" id="KW-1133">Transmembrane helix</keyword>
<dbReference type="SMART" id="SM00304">
    <property type="entry name" value="HAMP"/>
    <property type="match status" value="1"/>
</dbReference>
<dbReference type="GO" id="GO:0005886">
    <property type="term" value="C:plasma membrane"/>
    <property type="evidence" value="ECO:0007669"/>
    <property type="project" value="UniProtKB-SubCell"/>
</dbReference>
<comment type="subcellular location">
    <subcellularLocation>
        <location evidence="2">Cell membrane</location>
        <topology evidence="2">Multi-pass membrane protein</topology>
    </subcellularLocation>
</comment>
<dbReference type="PROSITE" id="PS50109">
    <property type="entry name" value="HIS_KIN"/>
    <property type="match status" value="1"/>
</dbReference>
<dbReference type="CDD" id="cd16917">
    <property type="entry name" value="HATPase_UhpB-NarQ-NarX-like"/>
    <property type="match status" value="1"/>
</dbReference>
<dbReference type="EMBL" id="JACHXJ010000001">
    <property type="protein sequence ID" value="MBB3126821.1"/>
    <property type="molecule type" value="Genomic_DNA"/>
</dbReference>
<comment type="caution">
    <text evidence="16">The sequence shown here is derived from an EMBL/GenBank/DDBJ whole genome shotgun (WGS) entry which is preliminary data.</text>
</comment>
<evidence type="ECO:0000256" key="6">
    <source>
        <dbReference type="ARBA" id="ARBA00022679"/>
    </source>
</evidence>
<dbReference type="InterPro" id="IPR011712">
    <property type="entry name" value="Sig_transdc_His_kin_sub3_dim/P"/>
</dbReference>
<evidence type="ECO:0000259" key="14">
    <source>
        <dbReference type="PROSITE" id="PS50109"/>
    </source>
</evidence>
<dbReference type="InterPro" id="IPR003594">
    <property type="entry name" value="HATPase_dom"/>
</dbReference>
<dbReference type="CDD" id="cd06225">
    <property type="entry name" value="HAMP"/>
    <property type="match status" value="1"/>
</dbReference>
<evidence type="ECO:0000256" key="4">
    <source>
        <dbReference type="ARBA" id="ARBA00022475"/>
    </source>
</evidence>
<feature type="transmembrane region" description="Helical" evidence="13">
    <location>
        <begin position="190"/>
        <end position="215"/>
    </location>
</feature>
<evidence type="ECO:0000256" key="3">
    <source>
        <dbReference type="ARBA" id="ARBA00012438"/>
    </source>
</evidence>
<dbReference type="EC" id="2.7.13.3" evidence="3"/>
<dbReference type="GO" id="GO:0046983">
    <property type="term" value="F:protein dimerization activity"/>
    <property type="evidence" value="ECO:0007669"/>
    <property type="project" value="InterPro"/>
</dbReference>
<keyword evidence="12" id="KW-0175">Coiled coil</keyword>
<keyword evidence="4" id="KW-1003">Cell membrane</keyword>
<proteinExistence type="predicted"/>
<evidence type="ECO:0000256" key="13">
    <source>
        <dbReference type="SAM" id="Phobius"/>
    </source>
</evidence>
<protein>
    <recommendedName>
        <fullName evidence="3">histidine kinase</fullName>
        <ecNumber evidence="3">2.7.13.3</ecNumber>
    </recommendedName>
</protein>
<dbReference type="PROSITE" id="PS50885">
    <property type="entry name" value="HAMP"/>
    <property type="match status" value="1"/>
</dbReference>
<dbReference type="GO" id="GO:0005524">
    <property type="term" value="F:ATP binding"/>
    <property type="evidence" value="ECO:0007669"/>
    <property type="project" value="UniProtKB-KW"/>
</dbReference>
<dbReference type="Pfam" id="PF02518">
    <property type="entry name" value="HATPase_c"/>
    <property type="match status" value="1"/>
</dbReference>
<evidence type="ECO:0000256" key="8">
    <source>
        <dbReference type="ARBA" id="ARBA00022777"/>
    </source>
</evidence>
<evidence type="ECO:0000256" key="5">
    <source>
        <dbReference type="ARBA" id="ARBA00022553"/>
    </source>
</evidence>
<keyword evidence="6 16" id="KW-0808">Transferase</keyword>
<dbReference type="InterPro" id="IPR005467">
    <property type="entry name" value="His_kinase_dom"/>
</dbReference>
<dbReference type="SUPFAM" id="SSF55874">
    <property type="entry name" value="ATPase domain of HSP90 chaperone/DNA topoisomerase II/histidine kinase"/>
    <property type="match status" value="1"/>
</dbReference>
<dbReference type="SUPFAM" id="SSF158472">
    <property type="entry name" value="HAMP domain-like"/>
    <property type="match status" value="1"/>
</dbReference>
<evidence type="ECO:0000256" key="2">
    <source>
        <dbReference type="ARBA" id="ARBA00004651"/>
    </source>
</evidence>
<keyword evidence="13" id="KW-0812">Transmembrane</keyword>
<sequence length="481" mass="52672">MLANKSGPFYRLQWKLTFFYILTTIVVMILLEMIAVLGYYAFVNLNTNKVFAMQVGTVAQNAVSSFSGPYINQNKLDQALQEWPAEFGAEFQGYSAVVGPDGELLAVSGEIGQESQSLPLPDKVRLNIQSAFALEPTVAKTMRTYTAKVKDTVYIVAPIANHVEVRAVLVVKASHIHLASQSISQFIPNAASFFGISLLGFLTGATIVGIAFGIVTSRSLVRRIHKFLTSANRWSVGDFSVFVQDHAGDELGQLGHRLNHMAGQLKQLMRTQQDLAAIEERNRLARELHDSIKQQMFAVSIWVSTGRSLIEQDGAAAKSHLAEAEKLIGHMQRELNALILELRPIALEGKDLPRALSEYVSAWQEQTGITAAFDSLGDNEALPAIEEAFYRIAQEALSNAARHSGAGEVTVRLECSDSITLMIRDNGRGFDELHIRPGVGLSSMKERMAALGGKLDIWSEPGKGTLITAQCDSRGNQKEIS</sequence>
<dbReference type="InterPro" id="IPR036890">
    <property type="entry name" value="HATPase_C_sf"/>
</dbReference>
<dbReference type="Gene3D" id="3.30.565.10">
    <property type="entry name" value="Histidine kinase-like ATPase, C-terminal domain"/>
    <property type="match status" value="1"/>
</dbReference>
<evidence type="ECO:0000256" key="10">
    <source>
        <dbReference type="ARBA" id="ARBA00023012"/>
    </source>
</evidence>
<organism evidence="16 17">
    <name type="scientific">Paenibacillus rhizosphaerae</name>
    <dbReference type="NCBI Taxonomy" id="297318"/>
    <lineage>
        <taxon>Bacteria</taxon>
        <taxon>Bacillati</taxon>
        <taxon>Bacillota</taxon>
        <taxon>Bacilli</taxon>
        <taxon>Bacillales</taxon>
        <taxon>Paenibacillaceae</taxon>
        <taxon>Paenibacillus</taxon>
    </lineage>
</organism>
<dbReference type="Proteomes" id="UP000517523">
    <property type="component" value="Unassembled WGS sequence"/>
</dbReference>
<dbReference type="RefSeq" id="WP_312887156.1">
    <property type="nucleotide sequence ID" value="NZ_JACHXJ010000001.1"/>
</dbReference>
<comment type="catalytic activity">
    <reaction evidence="1">
        <text>ATP + protein L-histidine = ADP + protein N-phospho-L-histidine.</text>
        <dbReference type="EC" id="2.7.13.3"/>
    </reaction>
</comment>
<dbReference type="Gene3D" id="1.20.5.1930">
    <property type="match status" value="1"/>
</dbReference>
<evidence type="ECO:0000313" key="17">
    <source>
        <dbReference type="Proteomes" id="UP000517523"/>
    </source>
</evidence>
<dbReference type="SMART" id="SM00387">
    <property type="entry name" value="HATPase_c"/>
    <property type="match status" value="1"/>
</dbReference>
<keyword evidence="10" id="KW-0902">Two-component regulatory system</keyword>
<evidence type="ECO:0000256" key="1">
    <source>
        <dbReference type="ARBA" id="ARBA00000085"/>
    </source>
</evidence>
<evidence type="ECO:0000256" key="12">
    <source>
        <dbReference type="SAM" id="Coils"/>
    </source>
</evidence>
<dbReference type="AlphaFoldDB" id="A0A839TJH1"/>
<accession>A0A839TJH1</accession>
<gene>
    <name evidence="16" type="ORF">FHS19_001475</name>
</gene>
<reference evidence="16 17" key="1">
    <citation type="submission" date="2020-08" db="EMBL/GenBank/DDBJ databases">
        <title>Genomic Encyclopedia of Type Strains, Phase III (KMG-III): the genomes of soil and plant-associated and newly described type strains.</title>
        <authorList>
            <person name="Whitman W."/>
        </authorList>
    </citation>
    <scope>NUCLEOTIDE SEQUENCE [LARGE SCALE GENOMIC DNA]</scope>
    <source>
        <strain evidence="16 17">CECT 5831</strain>
    </source>
</reference>
<dbReference type="Gene3D" id="6.10.340.10">
    <property type="match status" value="1"/>
</dbReference>
<evidence type="ECO:0000256" key="9">
    <source>
        <dbReference type="ARBA" id="ARBA00022840"/>
    </source>
</evidence>